<gene>
    <name evidence="1" type="ORF">SAMN04487894_106210</name>
</gene>
<sequence>MLSCIIHIGVQAQAGAANIYGASGSGAAGTTSVDWVLGSISADGIPVSAVLPVHFGAITASFNSNGLLVKWATETETNNDHFDIEVSEDGVYFKKIATIASTAPGGNSTTPLQYEYQSTQTEIALALGLALLCYAGLFSKRKKYRYLPALVLLLAVAAQSSCTKKDRELQTTRHHLYLRIAQVDKDGAKTYSRIIKVTEE</sequence>
<evidence type="ECO:0000313" key="1">
    <source>
        <dbReference type="EMBL" id="SDD15619.1"/>
    </source>
</evidence>
<proteinExistence type="predicted"/>
<dbReference type="AlphaFoldDB" id="A0A1G6SFF8"/>
<protein>
    <submittedName>
        <fullName evidence="1">Uncharacterized protein</fullName>
    </submittedName>
</protein>
<evidence type="ECO:0000313" key="2">
    <source>
        <dbReference type="Proteomes" id="UP000198757"/>
    </source>
</evidence>
<reference evidence="2" key="1">
    <citation type="submission" date="2016-10" db="EMBL/GenBank/DDBJ databases">
        <authorList>
            <person name="Varghese N."/>
            <person name="Submissions S."/>
        </authorList>
    </citation>
    <scope>NUCLEOTIDE SEQUENCE [LARGE SCALE GENOMIC DNA]</scope>
    <source>
        <strain evidence="2">DSM 25811 / CCM 8410 / LMG 26954 / E90</strain>
    </source>
</reference>
<dbReference type="Proteomes" id="UP000198757">
    <property type="component" value="Unassembled WGS sequence"/>
</dbReference>
<accession>A0A1G6SFF8</accession>
<name>A0A1G6SFF8_NIADE</name>
<keyword evidence="2" id="KW-1185">Reference proteome</keyword>
<dbReference type="EMBL" id="FMZO01000006">
    <property type="protein sequence ID" value="SDD15619.1"/>
    <property type="molecule type" value="Genomic_DNA"/>
</dbReference>
<organism evidence="1 2">
    <name type="scientific">Niabella drilacis (strain DSM 25811 / CCM 8410 / CCUG 62505 / LMG 26954 / E90)</name>
    <dbReference type="NCBI Taxonomy" id="1285928"/>
    <lineage>
        <taxon>Bacteria</taxon>
        <taxon>Pseudomonadati</taxon>
        <taxon>Bacteroidota</taxon>
        <taxon>Chitinophagia</taxon>
        <taxon>Chitinophagales</taxon>
        <taxon>Chitinophagaceae</taxon>
        <taxon>Niabella</taxon>
    </lineage>
</organism>
<dbReference type="STRING" id="1285928.SAMN04487894_106210"/>